<protein>
    <submittedName>
        <fullName evidence="2">LytTR family DNA-binding domain-containing protein</fullName>
    </submittedName>
</protein>
<evidence type="ECO:0000259" key="1">
    <source>
        <dbReference type="PROSITE" id="PS50930"/>
    </source>
</evidence>
<keyword evidence="3" id="KW-1185">Reference proteome</keyword>
<dbReference type="GO" id="GO:0003677">
    <property type="term" value="F:DNA binding"/>
    <property type="evidence" value="ECO:0007669"/>
    <property type="project" value="UniProtKB-KW"/>
</dbReference>
<comment type="caution">
    <text evidence="2">The sequence shown here is derived from an EMBL/GenBank/DDBJ whole genome shotgun (WGS) entry which is preliminary data.</text>
</comment>
<dbReference type="SMART" id="SM00850">
    <property type="entry name" value="LytTR"/>
    <property type="match status" value="1"/>
</dbReference>
<dbReference type="PANTHER" id="PTHR37299">
    <property type="entry name" value="TRANSCRIPTIONAL REGULATOR-RELATED"/>
    <property type="match status" value="1"/>
</dbReference>
<proteinExistence type="predicted"/>
<dbReference type="Gene3D" id="2.40.50.1020">
    <property type="entry name" value="LytTr DNA-binding domain"/>
    <property type="match status" value="1"/>
</dbReference>
<dbReference type="Pfam" id="PF04397">
    <property type="entry name" value="LytTR"/>
    <property type="match status" value="1"/>
</dbReference>
<evidence type="ECO:0000313" key="3">
    <source>
        <dbReference type="Proteomes" id="UP001431693"/>
    </source>
</evidence>
<keyword evidence="2" id="KW-0238">DNA-binding</keyword>
<gene>
    <name evidence="2" type="ORF">QJ043_04150</name>
</gene>
<dbReference type="Proteomes" id="UP001431693">
    <property type="component" value="Unassembled WGS sequence"/>
</dbReference>
<name>A0ABT6ZJR3_9ACTN</name>
<dbReference type="PANTHER" id="PTHR37299:SF1">
    <property type="entry name" value="STAGE 0 SPORULATION PROTEIN A HOMOLOG"/>
    <property type="match status" value="1"/>
</dbReference>
<dbReference type="RefSeq" id="WP_283713919.1">
    <property type="nucleotide sequence ID" value="NZ_JASJEW010000008.1"/>
</dbReference>
<dbReference type="PROSITE" id="PS50930">
    <property type="entry name" value="HTH_LYTTR"/>
    <property type="match status" value="1"/>
</dbReference>
<dbReference type="InterPro" id="IPR007492">
    <property type="entry name" value="LytTR_DNA-bd_dom"/>
</dbReference>
<dbReference type="InterPro" id="IPR046947">
    <property type="entry name" value="LytR-like"/>
</dbReference>
<organism evidence="2 3">
    <name type="scientific">Kribbibacterium absianum</name>
    <dbReference type="NCBI Taxonomy" id="3044210"/>
    <lineage>
        <taxon>Bacteria</taxon>
        <taxon>Bacillati</taxon>
        <taxon>Actinomycetota</taxon>
        <taxon>Coriobacteriia</taxon>
        <taxon>Coriobacteriales</taxon>
        <taxon>Kribbibacteriaceae</taxon>
        <taxon>Kribbibacterium</taxon>
    </lineage>
</organism>
<accession>A0ABT6ZJR3</accession>
<reference evidence="2" key="1">
    <citation type="submission" date="2023-05" db="EMBL/GenBank/DDBJ databases">
        <title>[olsenella] sp. nov., isolated from a pig farm feces dump.</title>
        <authorList>
            <person name="Chang Y.-H."/>
        </authorList>
    </citation>
    <scope>NUCLEOTIDE SEQUENCE</scope>
    <source>
        <strain evidence="2">YH-ols2217</strain>
    </source>
</reference>
<dbReference type="EMBL" id="JASJEX010000002">
    <property type="protein sequence ID" value="MDJ1129270.1"/>
    <property type="molecule type" value="Genomic_DNA"/>
</dbReference>
<feature type="domain" description="HTH LytTR-type" evidence="1">
    <location>
        <begin position="43"/>
        <end position="147"/>
    </location>
</feature>
<evidence type="ECO:0000313" key="2">
    <source>
        <dbReference type="EMBL" id="MDJ1129270.1"/>
    </source>
</evidence>
<sequence length="147" mass="16748">MQVKLRVRPERREQVAQECARLGIEVADDADLVLCDRFDTHALLAKDGADTVVLPLDRIWCLETRGDDVVACTPQGVFKVEKRLYQLEALLPPDQFVRVSNCCIIARGSVERIRPGLSCRFLLTLKGGHQVDVTRTYSQRFKDFFEI</sequence>